<dbReference type="SMART" id="SM00479">
    <property type="entry name" value="EXOIII"/>
    <property type="match status" value="1"/>
</dbReference>
<evidence type="ECO:0000313" key="2">
    <source>
        <dbReference type="EMBL" id="NDK91419.1"/>
    </source>
</evidence>
<keyword evidence="3" id="KW-1185">Reference proteome</keyword>
<organism evidence="2 3">
    <name type="scientific">Gordonia desulfuricans</name>
    <dbReference type="NCBI Taxonomy" id="89051"/>
    <lineage>
        <taxon>Bacteria</taxon>
        <taxon>Bacillati</taxon>
        <taxon>Actinomycetota</taxon>
        <taxon>Actinomycetes</taxon>
        <taxon>Mycobacteriales</taxon>
        <taxon>Gordoniaceae</taxon>
        <taxon>Gordonia</taxon>
    </lineage>
</organism>
<dbReference type="Pfam" id="PF00929">
    <property type="entry name" value="RNase_T"/>
    <property type="match status" value="1"/>
</dbReference>
<dbReference type="Gene3D" id="3.30.420.10">
    <property type="entry name" value="Ribonuclease H-like superfamily/Ribonuclease H"/>
    <property type="match status" value="1"/>
</dbReference>
<name>A0A7K3LT51_9ACTN</name>
<dbReference type="SUPFAM" id="SSF53098">
    <property type="entry name" value="Ribonuclease H-like"/>
    <property type="match status" value="1"/>
</dbReference>
<dbReference type="GO" id="GO:0003676">
    <property type="term" value="F:nucleic acid binding"/>
    <property type="evidence" value="ECO:0007669"/>
    <property type="project" value="InterPro"/>
</dbReference>
<dbReference type="AlphaFoldDB" id="A0A7K3LT51"/>
<sequence length="191" mass="21363">MTITGDVVFLDTETTGLDCYDRVWEVAAIRRDMAGRESKLHIQVQHAGSPPPKFREDYDRRFDRSGALPHTAAASALTEFLSGRPHIVGVNPAFDAQMLERLYVDAWVSEAPPWHYHLIDLPAVTIGVLLAHGHEVELPYRSDDLAARVGAPTREEDGTPRYARHTAMGDVLWARDWFDALSLTAWAASEE</sequence>
<feature type="domain" description="Exonuclease" evidence="1">
    <location>
        <begin position="6"/>
        <end position="187"/>
    </location>
</feature>
<proteinExistence type="predicted"/>
<gene>
    <name evidence="2" type="ORF">GYA93_17810</name>
</gene>
<evidence type="ECO:0000313" key="3">
    <source>
        <dbReference type="Proteomes" id="UP000466307"/>
    </source>
</evidence>
<dbReference type="InterPro" id="IPR012337">
    <property type="entry name" value="RNaseH-like_sf"/>
</dbReference>
<dbReference type="GO" id="GO:0004527">
    <property type="term" value="F:exonuclease activity"/>
    <property type="evidence" value="ECO:0007669"/>
    <property type="project" value="UniProtKB-ARBA"/>
</dbReference>
<dbReference type="InterPro" id="IPR013520">
    <property type="entry name" value="Ribonucl_H"/>
</dbReference>
<dbReference type="RefSeq" id="WP_059038637.1">
    <property type="nucleotide sequence ID" value="NZ_JAADZU010000068.1"/>
</dbReference>
<reference evidence="2 3" key="1">
    <citation type="submission" date="2020-01" db="EMBL/GenBank/DDBJ databases">
        <title>Investigation of new actinobacteria for the biodesulphurisation of diesel fuel.</title>
        <authorList>
            <person name="Athi Narayanan S.M."/>
        </authorList>
    </citation>
    <scope>NUCLEOTIDE SEQUENCE [LARGE SCALE GENOMIC DNA]</scope>
    <source>
        <strain evidence="2 3">213E</strain>
    </source>
</reference>
<dbReference type="InterPro" id="IPR036397">
    <property type="entry name" value="RNaseH_sf"/>
</dbReference>
<protein>
    <recommendedName>
        <fullName evidence="1">Exonuclease domain-containing protein</fullName>
    </recommendedName>
</protein>
<evidence type="ECO:0000259" key="1">
    <source>
        <dbReference type="SMART" id="SM00479"/>
    </source>
</evidence>
<accession>A0A7K3LT51</accession>
<dbReference type="EMBL" id="JAADZU010000068">
    <property type="protein sequence ID" value="NDK91419.1"/>
    <property type="molecule type" value="Genomic_DNA"/>
</dbReference>
<comment type="caution">
    <text evidence="2">The sequence shown here is derived from an EMBL/GenBank/DDBJ whole genome shotgun (WGS) entry which is preliminary data.</text>
</comment>
<dbReference type="Proteomes" id="UP000466307">
    <property type="component" value="Unassembled WGS sequence"/>
</dbReference>